<feature type="region of interest" description="Disordered" evidence="1">
    <location>
        <begin position="142"/>
        <end position="180"/>
    </location>
</feature>
<dbReference type="InterPro" id="IPR025646">
    <property type="entry name" value="DUF4350"/>
</dbReference>
<protein>
    <submittedName>
        <fullName evidence="3">DUF4350 domain-containing protein</fullName>
    </submittedName>
</protein>
<proteinExistence type="predicted"/>
<dbReference type="EMBL" id="QASN01000002">
    <property type="protein sequence ID" value="PTU76169.1"/>
    <property type="molecule type" value="Genomic_DNA"/>
</dbReference>
<feature type="domain" description="DUF4350" evidence="2">
    <location>
        <begin position="48"/>
        <end position="261"/>
    </location>
</feature>
<gene>
    <name evidence="3" type="ORF">DBO85_00575</name>
</gene>
<evidence type="ECO:0000313" key="3">
    <source>
        <dbReference type="EMBL" id="PTU76169.1"/>
    </source>
</evidence>
<organism evidence="3 4">
    <name type="scientific">Pseudomonas mangrovi</name>
    <dbReference type="NCBI Taxonomy" id="2161748"/>
    <lineage>
        <taxon>Bacteria</taxon>
        <taxon>Pseudomonadati</taxon>
        <taxon>Pseudomonadota</taxon>
        <taxon>Gammaproteobacteria</taxon>
        <taxon>Pseudomonadales</taxon>
        <taxon>Pseudomonadaceae</taxon>
        <taxon>Pseudomonas</taxon>
    </lineage>
</organism>
<evidence type="ECO:0000313" key="4">
    <source>
        <dbReference type="Proteomes" id="UP000244064"/>
    </source>
</evidence>
<dbReference type="AlphaFoldDB" id="A0A2T5PEL5"/>
<reference evidence="3 4" key="1">
    <citation type="submission" date="2018-04" db="EMBL/GenBank/DDBJ databases">
        <title>Pseudomonas sp. nov., isolated from mangrove soil.</title>
        <authorList>
            <person name="Chen C."/>
        </authorList>
    </citation>
    <scope>NUCLEOTIDE SEQUENCE [LARGE SCALE GENOMIC DNA]</scope>
    <source>
        <strain evidence="3 4">TC-11</strain>
    </source>
</reference>
<comment type="caution">
    <text evidence="3">The sequence shown here is derived from an EMBL/GenBank/DDBJ whole genome shotgun (WGS) entry which is preliminary data.</text>
</comment>
<dbReference type="Proteomes" id="UP000244064">
    <property type="component" value="Unassembled WGS sequence"/>
</dbReference>
<name>A0A2T5PEL5_9PSED</name>
<dbReference type="RefSeq" id="WP_108104238.1">
    <property type="nucleotide sequence ID" value="NZ_QASN01000002.1"/>
</dbReference>
<sequence length="414" mass="47421">MKRRTLALVIGLLVALLVLFGSYLLSIAEPYEEEVKHGPSPEARANRFLAAERFLEGQQRKVSRASGLEVLDTLPSKGQTLLLLADRDRMTPRQAERVLAWAEQGGHLLFVAEAFWDEDDGKSGDLLLDLLDIRQYDANDLETLEEEERSAPEERTQRWRKPAPQGTAQRAPTVASGDRHPELTKLYLENEDEPAYFGFDTDYHLYDAQNRAHAWANSAQATHMLQLYHGKGVITVVTDHWLWQNRHIGKHDNAWLLWYLTQDSDVTLLHHAERDDLFSLLLKHFPQALVAALLLIALLLWRRGSRQGPLLLPARPARRQLEEHLRGSADFLLRRTSQQRLIQALQADIQRRARRRHPGFERLPVAEQWQILGRLSRQSPSNIGQAMRPAGKDRVSAAQFTRQVAYLQNLRNAL</sequence>
<accession>A0A2T5PEL5</accession>
<dbReference type="Pfam" id="PF14258">
    <property type="entry name" value="DUF4350"/>
    <property type="match status" value="1"/>
</dbReference>
<keyword evidence="4" id="KW-1185">Reference proteome</keyword>
<evidence type="ECO:0000256" key="1">
    <source>
        <dbReference type="SAM" id="MobiDB-lite"/>
    </source>
</evidence>
<evidence type="ECO:0000259" key="2">
    <source>
        <dbReference type="Pfam" id="PF14258"/>
    </source>
</evidence>
<dbReference type="OrthoDB" id="6638317at2"/>